<accession>C4LE91</accession>
<reference evidence="2 3" key="2">
    <citation type="journal article" date="2011" name="Stand. Genomic Sci.">
        <title>Complete genome sequence of Tolumonas auensis type strain (TA 4).</title>
        <authorList>
            <person name="Chertkov O."/>
            <person name="Copeland A."/>
            <person name="Lucas S."/>
            <person name="Lapidus A."/>
            <person name="Berry K.W."/>
            <person name="Detter J.C."/>
            <person name="Del Rio T.G."/>
            <person name="Hammon N."/>
            <person name="Dalin E."/>
            <person name="Tice H."/>
            <person name="Pitluck S."/>
            <person name="Richardson P."/>
            <person name="Bruce D."/>
            <person name="Goodwin L."/>
            <person name="Han C."/>
            <person name="Tapia R."/>
            <person name="Saunders E."/>
            <person name="Schmutz J."/>
            <person name="Brettin T."/>
            <person name="Larimer F."/>
            <person name="Land M."/>
            <person name="Hauser L."/>
            <person name="Spring S."/>
            <person name="Rohde M."/>
            <person name="Kyrpides N.C."/>
            <person name="Ivanova N."/>
            <person name="Goker M."/>
            <person name="Beller H.R."/>
            <person name="Klenk H.P."/>
            <person name="Woyke T."/>
        </authorList>
    </citation>
    <scope>NUCLEOTIDE SEQUENCE [LARGE SCALE GENOMIC DNA]</scope>
    <source>
        <strain evidence="3">DSM 9187 / TA4</strain>
    </source>
</reference>
<evidence type="ECO:0000313" key="3">
    <source>
        <dbReference type="Proteomes" id="UP000009073"/>
    </source>
</evidence>
<dbReference type="RefSeq" id="WP_012729511.1">
    <property type="nucleotide sequence ID" value="NC_012691.1"/>
</dbReference>
<dbReference type="InterPro" id="IPR013096">
    <property type="entry name" value="Cupin_2"/>
</dbReference>
<keyword evidence="3" id="KW-1185">Reference proteome</keyword>
<dbReference type="Pfam" id="PF07883">
    <property type="entry name" value="Cupin_2"/>
    <property type="match status" value="1"/>
</dbReference>
<dbReference type="InterPro" id="IPR011051">
    <property type="entry name" value="RmlC_Cupin_sf"/>
</dbReference>
<proteinExistence type="predicted"/>
<dbReference type="OrthoDB" id="9798585at2"/>
<dbReference type="HOGENOM" id="CLU_147397_1_0_6"/>
<dbReference type="eggNOG" id="COG1917">
    <property type="taxonomic scope" value="Bacteria"/>
</dbReference>
<evidence type="ECO:0000259" key="1">
    <source>
        <dbReference type="Pfam" id="PF07883"/>
    </source>
</evidence>
<evidence type="ECO:0000313" key="2">
    <source>
        <dbReference type="EMBL" id="ACQ92912.1"/>
    </source>
</evidence>
<name>C4LE91_TOLAT</name>
<dbReference type="AlphaFoldDB" id="C4LE91"/>
<organism evidence="2 3">
    <name type="scientific">Tolumonas auensis (strain DSM 9187 / NBRC 110442 / TA 4)</name>
    <dbReference type="NCBI Taxonomy" id="595494"/>
    <lineage>
        <taxon>Bacteria</taxon>
        <taxon>Pseudomonadati</taxon>
        <taxon>Pseudomonadota</taxon>
        <taxon>Gammaproteobacteria</taxon>
        <taxon>Aeromonadales</taxon>
        <taxon>Aeromonadaceae</taxon>
        <taxon>Tolumonas</taxon>
    </lineage>
</organism>
<dbReference type="EMBL" id="CP001616">
    <property type="protein sequence ID" value="ACQ92912.1"/>
    <property type="molecule type" value="Genomic_DNA"/>
</dbReference>
<dbReference type="InterPro" id="IPR014710">
    <property type="entry name" value="RmlC-like_jellyroll"/>
</dbReference>
<gene>
    <name evidence="2" type="ordered locus">Tola_1295</name>
</gene>
<dbReference type="STRING" id="595494.Tola_1295"/>
<reference evidence="3" key="1">
    <citation type="submission" date="2009-05" db="EMBL/GenBank/DDBJ databases">
        <title>Complete sequence of Tolumonas auensis DSM 9187.</title>
        <authorList>
            <consortium name="US DOE Joint Genome Institute"/>
            <person name="Lucas S."/>
            <person name="Copeland A."/>
            <person name="Lapidus A."/>
            <person name="Glavina del Rio T."/>
            <person name="Tice H."/>
            <person name="Bruce D."/>
            <person name="Goodwin L."/>
            <person name="Pitluck S."/>
            <person name="Chertkov O."/>
            <person name="Brettin T."/>
            <person name="Detter J.C."/>
            <person name="Han C."/>
            <person name="Larimer F."/>
            <person name="Land M."/>
            <person name="Hauser L."/>
            <person name="Kyrpides N."/>
            <person name="Mikhailova N."/>
            <person name="Spring S."/>
            <person name="Beller H."/>
        </authorList>
    </citation>
    <scope>NUCLEOTIDE SEQUENCE [LARGE SCALE GENOMIC DNA]</scope>
    <source>
        <strain evidence="3">DSM 9187 / TA4</strain>
    </source>
</reference>
<sequence>MRTGNLFVDALPPLEGERTETLLTRRNLVIERTVSSADVTPHEYVQSQDEWVVLLRGNAILNVAGEIVELNAGDYLFLPAGLPHRIQHVSEGALWLAVNLYQIKEHLISVRKSGR</sequence>
<dbReference type="KEGG" id="tau:Tola_1295"/>
<dbReference type="Proteomes" id="UP000009073">
    <property type="component" value="Chromosome"/>
</dbReference>
<feature type="domain" description="Cupin type-2" evidence="1">
    <location>
        <begin position="41"/>
        <end position="96"/>
    </location>
</feature>
<protein>
    <submittedName>
        <fullName evidence="2">Cupin 2 conserved barrel domain protein</fullName>
    </submittedName>
</protein>
<dbReference type="SUPFAM" id="SSF51182">
    <property type="entry name" value="RmlC-like cupins"/>
    <property type="match status" value="1"/>
</dbReference>
<dbReference type="Gene3D" id="2.60.120.10">
    <property type="entry name" value="Jelly Rolls"/>
    <property type="match status" value="1"/>
</dbReference>